<gene>
    <name evidence="6" type="ORF">K435DRAFT_752418</name>
</gene>
<evidence type="ECO:0000313" key="7">
    <source>
        <dbReference type="Proteomes" id="UP000297245"/>
    </source>
</evidence>
<dbReference type="Gene3D" id="3.40.50.150">
    <property type="entry name" value="Vaccinia Virus protein VP39"/>
    <property type="match status" value="1"/>
</dbReference>
<dbReference type="PANTHER" id="PTHR43712:SF2">
    <property type="entry name" value="O-METHYLTRANSFERASE CICE"/>
    <property type="match status" value="1"/>
</dbReference>
<protein>
    <recommendedName>
        <fullName evidence="5">O-methyltransferase C-terminal domain-containing protein</fullName>
    </recommendedName>
</protein>
<dbReference type="InterPro" id="IPR029063">
    <property type="entry name" value="SAM-dependent_MTases_sf"/>
</dbReference>
<keyword evidence="7" id="KW-1185">Reference proteome</keyword>
<feature type="compositionally biased region" description="Polar residues" evidence="4">
    <location>
        <begin position="238"/>
        <end position="250"/>
    </location>
</feature>
<dbReference type="SUPFAM" id="SSF53335">
    <property type="entry name" value="S-adenosyl-L-methionine-dependent methyltransferases"/>
    <property type="match status" value="1"/>
</dbReference>
<dbReference type="InterPro" id="IPR036390">
    <property type="entry name" value="WH_DNA-bd_sf"/>
</dbReference>
<keyword evidence="2" id="KW-0808">Transferase</keyword>
<feature type="compositionally biased region" description="Low complexity" evidence="4">
    <location>
        <begin position="888"/>
        <end position="901"/>
    </location>
</feature>
<reference evidence="6 7" key="1">
    <citation type="journal article" date="2019" name="Nat. Ecol. Evol.">
        <title>Megaphylogeny resolves global patterns of mushroom evolution.</title>
        <authorList>
            <person name="Varga T."/>
            <person name="Krizsan K."/>
            <person name="Foldi C."/>
            <person name="Dima B."/>
            <person name="Sanchez-Garcia M."/>
            <person name="Sanchez-Ramirez S."/>
            <person name="Szollosi G.J."/>
            <person name="Szarkandi J.G."/>
            <person name="Papp V."/>
            <person name="Albert L."/>
            <person name="Andreopoulos W."/>
            <person name="Angelini C."/>
            <person name="Antonin V."/>
            <person name="Barry K.W."/>
            <person name="Bougher N.L."/>
            <person name="Buchanan P."/>
            <person name="Buyck B."/>
            <person name="Bense V."/>
            <person name="Catcheside P."/>
            <person name="Chovatia M."/>
            <person name="Cooper J."/>
            <person name="Damon W."/>
            <person name="Desjardin D."/>
            <person name="Finy P."/>
            <person name="Geml J."/>
            <person name="Haridas S."/>
            <person name="Hughes K."/>
            <person name="Justo A."/>
            <person name="Karasinski D."/>
            <person name="Kautmanova I."/>
            <person name="Kiss B."/>
            <person name="Kocsube S."/>
            <person name="Kotiranta H."/>
            <person name="LaButti K.M."/>
            <person name="Lechner B.E."/>
            <person name="Liimatainen K."/>
            <person name="Lipzen A."/>
            <person name="Lukacs Z."/>
            <person name="Mihaltcheva S."/>
            <person name="Morgado L.N."/>
            <person name="Niskanen T."/>
            <person name="Noordeloos M.E."/>
            <person name="Ohm R.A."/>
            <person name="Ortiz-Santana B."/>
            <person name="Ovrebo C."/>
            <person name="Racz N."/>
            <person name="Riley R."/>
            <person name="Savchenko A."/>
            <person name="Shiryaev A."/>
            <person name="Soop K."/>
            <person name="Spirin V."/>
            <person name="Szebenyi C."/>
            <person name="Tomsovsky M."/>
            <person name="Tulloss R.E."/>
            <person name="Uehling J."/>
            <person name="Grigoriev I.V."/>
            <person name="Vagvolgyi C."/>
            <person name="Papp T."/>
            <person name="Martin F.M."/>
            <person name="Miettinen O."/>
            <person name="Hibbett D.S."/>
            <person name="Nagy L.G."/>
        </authorList>
    </citation>
    <scope>NUCLEOTIDE SEQUENCE [LARGE SCALE GENOMIC DNA]</scope>
    <source>
        <strain evidence="6 7">CBS 962.96</strain>
    </source>
</reference>
<evidence type="ECO:0000259" key="5">
    <source>
        <dbReference type="Pfam" id="PF00891"/>
    </source>
</evidence>
<sequence length="961" mass="101858">MTPPSPSNSPDFPSLDAPYDPSSISEALTSHPIVMSAINRIVAATGQMSLAVQRPFMSLCDASMGYHLPSCLRLLEASHTVELLREAGPGGLHVKAIAAKTGVDQSKLAHILRLLASHHICREVSPNVFANNRLSSLIDSGKPFELVRNSPETKYEGTNGIAAFVGLCTDELFKSSAYLTDAYFLSSQSHKNGREPTHAPFNHAFGCQGITFFGWLEGEGIESNCVNGPRKKDGSPSGIPQVSKSTQPGPSSAKKDGDNGGSPKAPANLNRFRLERFGKAMMGTESWEIPGAILSGFPWHSLPKGSTIVDVGGGIGSTSMLLAHTFSSSDGSNEEDNLDFKFVIQDRDVVCDLGEKAWKAQCPHLLESGIARFQKHDFFTPQPIKNAAVYLLRVVLHDWPNAYAQRVLQRLREAASPDTKLLIADFVLPLACADDLVSTDVDGDGLEDVQGAEKMLAPAPLLPNLGKASANVYWMDLTMQVTFNGQERTLREIVVLARSAGWKVTKVTKAPGSLFGHIIAVPAEMPIQKRAMAGGDSALLKVPAVRTSIPRYTGGAETEENNDDDDHLDPKEIQRPSSRCATPAFGAEAHLPSYEEARSRFGGGPVRGLRHKQMILKPPIPIPNMTMPMKKKARPSPLAIIPPSSSSTSPAPRTPKSNVLASPRQPTTPGLVGSTAGAAAGPAGDLPSTPPIKRRVSYALLSSGYSSRSGSQASATGEALQTPSGGGGSSWATPSSPTTPRTRPFSLNRQSSLGNLQPQQLNRSQTYLSNVPPLPPAFSTTVQKGQKKQSQSLEVASFKLPVLPDPSTPTNLLSNGLRSPISPSSPLLSSPGTPTPTRLPKLSRHQSYTLLPSVISRERSGSIAANLNALPVSLGGRANTLLRTLELSGGRSSPSRAAGSGTPLEFGQELPQVHHSGVKGSGEQQSASGVLSLGSVLASAAKIEKGLSQKDRSGQSTPTHS</sequence>
<dbReference type="OrthoDB" id="2410195at2759"/>
<feature type="domain" description="O-methyltransferase C-terminal" evidence="5">
    <location>
        <begin position="305"/>
        <end position="438"/>
    </location>
</feature>
<evidence type="ECO:0000256" key="3">
    <source>
        <dbReference type="ARBA" id="ARBA00022691"/>
    </source>
</evidence>
<dbReference type="InterPro" id="IPR016461">
    <property type="entry name" value="COMT-like"/>
</dbReference>
<dbReference type="PROSITE" id="PS51683">
    <property type="entry name" value="SAM_OMT_II"/>
    <property type="match status" value="1"/>
</dbReference>
<feature type="region of interest" description="Disordered" evidence="4">
    <location>
        <begin position="226"/>
        <end position="268"/>
    </location>
</feature>
<feature type="region of interest" description="Disordered" evidence="4">
    <location>
        <begin position="766"/>
        <end position="844"/>
    </location>
</feature>
<dbReference type="SUPFAM" id="SSF46785">
    <property type="entry name" value="Winged helix' DNA-binding domain"/>
    <property type="match status" value="1"/>
</dbReference>
<dbReference type="EMBL" id="ML179126">
    <property type="protein sequence ID" value="THU99018.1"/>
    <property type="molecule type" value="Genomic_DNA"/>
</dbReference>
<evidence type="ECO:0000256" key="4">
    <source>
        <dbReference type="SAM" id="MobiDB-lite"/>
    </source>
</evidence>
<feature type="region of interest" description="Disordered" evidence="4">
    <location>
        <begin position="618"/>
        <end position="691"/>
    </location>
</feature>
<feature type="compositionally biased region" description="Low complexity" evidence="4">
    <location>
        <begin position="635"/>
        <end position="657"/>
    </location>
</feature>
<dbReference type="PANTHER" id="PTHR43712">
    <property type="entry name" value="PUTATIVE (AFU_ORTHOLOGUE AFUA_4G14580)-RELATED"/>
    <property type="match status" value="1"/>
</dbReference>
<dbReference type="Proteomes" id="UP000297245">
    <property type="component" value="Unassembled WGS sequence"/>
</dbReference>
<name>A0A4S8MAN7_DENBC</name>
<evidence type="ECO:0000256" key="2">
    <source>
        <dbReference type="ARBA" id="ARBA00022679"/>
    </source>
</evidence>
<accession>A0A4S8MAN7</accession>
<dbReference type="GO" id="GO:0032259">
    <property type="term" value="P:methylation"/>
    <property type="evidence" value="ECO:0007669"/>
    <property type="project" value="UniProtKB-KW"/>
</dbReference>
<feature type="compositionally biased region" description="Acidic residues" evidence="4">
    <location>
        <begin position="557"/>
        <end position="567"/>
    </location>
</feature>
<feature type="region of interest" description="Disordered" evidence="4">
    <location>
        <begin position="705"/>
        <end position="751"/>
    </location>
</feature>
<organism evidence="6 7">
    <name type="scientific">Dendrothele bispora (strain CBS 962.96)</name>
    <dbReference type="NCBI Taxonomy" id="1314807"/>
    <lineage>
        <taxon>Eukaryota</taxon>
        <taxon>Fungi</taxon>
        <taxon>Dikarya</taxon>
        <taxon>Basidiomycota</taxon>
        <taxon>Agaricomycotina</taxon>
        <taxon>Agaricomycetes</taxon>
        <taxon>Agaricomycetidae</taxon>
        <taxon>Agaricales</taxon>
        <taxon>Agaricales incertae sedis</taxon>
        <taxon>Dendrothele</taxon>
    </lineage>
</organism>
<dbReference type="Gene3D" id="1.10.10.10">
    <property type="entry name" value="Winged helix-like DNA-binding domain superfamily/Winged helix DNA-binding domain"/>
    <property type="match status" value="1"/>
</dbReference>
<dbReference type="AlphaFoldDB" id="A0A4S8MAN7"/>
<dbReference type="GO" id="GO:0008171">
    <property type="term" value="F:O-methyltransferase activity"/>
    <property type="evidence" value="ECO:0007669"/>
    <property type="project" value="InterPro"/>
</dbReference>
<keyword evidence="1" id="KW-0489">Methyltransferase</keyword>
<evidence type="ECO:0000256" key="1">
    <source>
        <dbReference type="ARBA" id="ARBA00022603"/>
    </source>
</evidence>
<feature type="compositionally biased region" description="Low complexity" evidence="4">
    <location>
        <begin position="730"/>
        <end position="744"/>
    </location>
</feature>
<dbReference type="InterPro" id="IPR001077">
    <property type="entry name" value="COMT_C"/>
</dbReference>
<keyword evidence="3" id="KW-0949">S-adenosyl-L-methionine</keyword>
<dbReference type="Pfam" id="PF00891">
    <property type="entry name" value="Methyltransf_2"/>
    <property type="match status" value="1"/>
</dbReference>
<evidence type="ECO:0000313" key="6">
    <source>
        <dbReference type="EMBL" id="THU99018.1"/>
    </source>
</evidence>
<dbReference type="InterPro" id="IPR036388">
    <property type="entry name" value="WH-like_DNA-bd_sf"/>
</dbReference>
<feature type="compositionally biased region" description="Low complexity" evidence="4">
    <location>
        <begin position="705"/>
        <end position="714"/>
    </location>
</feature>
<proteinExistence type="predicted"/>
<feature type="region of interest" description="Disordered" evidence="4">
    <location>
        <begin position="886"/>
        <end position="929"/>
    </location>
</feature>
<feature type="region of interest" description="Disordered" evidence="4">
    <location>
        <begin position="550"/>
        <end position="582"/>
    </location>
</feature>
<feature type="compositionally biased region" description="Polar residues" evidence="4">
    <location>
        <begin position="778"/>
        <end position="794"/>
    </location>
</feature>
<feature type="compositionally biased region" description="Low complexity" evidence="4">
    <location>
        <begin position="816"/>
        <end position="840"/>
    </location>
</feature>